<dbReference type="Proteomes" id="UP000800303">
    <property type="component" value="Unassembled WGS sequence"/>
</dbReference>
<dbReference type="EMBL" id="JAAFGS010000006">
    <property type="protein sequence ID" value="NGZ76962.1"/>
    <property type="molecule type" value="Genomic_DNA"/>
</dbReference>
<reference evidence="1 2" key="1">
    <citation type="submission" date="2020-01" db="EMBL/GenBank/DDBJ databases">
        <title>Polyphasic characterisation and genomic insights into a novel alkali tolerant bacterium VR-M41.</title>
        <authorList>
            <person name="Vemuluri V.R."/>
        </authorList>
    </citation>
    <scope>NUCLEOTIDE SEQUENCE [LARGE SCALE GENOMIC DNA]</scope>
    <source>
        <strain evidence="1 2">VR-M41</strain>
    </source>
</reference>
<evidence type="ECO:0000313" key="2">
    <source>
        <dbReference type="Proteomes" id="UP000800303"/>
    </source>
</evidence>
<evidence type="ECO:0000313" key="1">
    <source>
        <dbReference type="EMBL" id="NGZ76962.1"/>
    </source>
</evidence>
<accession>A0ABX0FE55</accession>
<name>A0ABX0FE55_9BACL</name>
<organism evidence="1 2">
    <name type="scientific">Saccharibacillus alkalitolerans</name>
    <dbReference type="NCBI Taxonomy" id="2705290"/>
    <lineage>
        <taxon>Bacteria</taxon>
        <taxon>Bacillati</taxon>
        <taxon>Bacillota</taxon>
        <taxon>Bacilli</taxon>
        <taxon>Bacillales</taxon>
        <taxon>Paenibacillaceae</taxon>
        <taxon>Saccharibacillus</taxon>
    </lineage>
</organism>
<proteinExistence type="predicted"/>
<dbReference type="RefSeq" id="WP_166276446.1">
    <property type="nucleotide sequence ID" value="NZ_JAAFGS010000006.1"/>
</dbReference>
<comment type="caution">
    <text evidence="1">The sequence shown here is derived from an EMBL/GenBank/DDBJ whole genome shotgun (WGS) entry which is preliminary data.</text>
</comment>
<protein>
    <submittedName>
        <fullName evidence="1">Uncharacterized protein</fullName>
    </submittedName>
</protein>
<sequence>MPEHQFIAGLNPDAESFSWEKGCVWTDGSKVVPQAVIDDDLFSYMYDTFRWVRAQFPNGQWWNGLDSYGYSLIKDRGDIRRLGEIAKAWKRLLELAPPSVKLTGNYGWDGADLQNGRYEELWFEQREIVLQLDNLVKVTEKALKDGVYVIHFGI</sequence>
<gene>
    <name evidence="1" type="ORF">GYN08_16770</name>
</gene>
<keyword evidence="2" id="KW-1185">Reference proteome</keyword>